<organism evidence="1">
    <name type="scientific">viral metagenome</name>
    <dbReference type="NCBI Taxonomy" id="1070528"/>
    <lineage>
        <taxon>unclassified sequences</taxon>
        <taxon>metagenomes</taxon>
        <taxon>organismal metagenomes</taxon>
    </lineage>
</organism>
<dbReference type="AlphaFoldDB" id="A0A6C0D5N9"/>
<evidence type="ECO:0000313" key="1">
    <source>
        <dbReference type="EMBL" id="QHT12346.1"/>
    </source>
</evidence>
<name>A0A6C0D5N9_9ZZZZ</name>
<reference evidence="1" key="1">
    <citation type="journal article" date="2020" name="Nature">
        <title>Giant virus diversity and host interactions through global metagenomics.</title>
        <authorList>
            <person name="Schulz F."/>
            <person name="Roux S."/>
            <person name="Paez-Espino D."/>
            <person name="Jungbluth S."/>
            <person name="Walsh D.A."/>
            <person name="Denef V.J."/>
            <person name="McMahon K.D."/>
            <person name="Konstantinidis K.T."/>
            <person name="Eloe-Fadrosh E.A."/>
            <person name="Kyrpides N.C."/>
            <person name="Woyke T."/>
        </authorList>
    </citation>
    <scope>NUCLEOTIDE SEQUENCE</scope>
    <source>
        <strain evidence="1">GVMAG-M-3300023174-129</strain>
    </source>
</reference>
<sequence>MLMIRYENDSLKDYILYEIPDTHIYPIISADNGFQICYINNNSTQTIRLFFKIVLYNKDIKYFIEDIFKFINTVFSTSSEQWTITIHQRMLGSNDIIQLYFFSNTLCIKLNDLKKIISNIFYPEIYFDDSIYYKRHSVYKNIISIHLPNQTDYFMKKNYIYKFLMGDPKHMIITNIENLNEHKL</sequence>
<dbReference type="EMBL" id="MN739544">
    <property type="protein sequence ID" value="QHT12346.1"/>
    <property type="molecule type" value="Genomic_DNA"/>
</dbReference>
<accession>A0A6C0D5N9</accession>
<protein>
    <submittedName>
        <fullName evidence="1">Uncharacterized protein</fullName>
    </submittedName>
</protein>
<proteinExistence type="predicted"/>